<reference evidence="2" key="1">
    <citation type="submission" date="2023-10" db="EMBL/GenBank/DDBJ databases">
        <authorList>
            <person name="Chen Y."/>
            <person name="Shah S."/>
            <person name="Dougan E. K."/>
            <person name="Thang M."/>
            <person name="Chan C."/>
        </authorList>
    </citation>
    <scope>NUCLEOTIDE SEQUENCE [LARGE SCALE GENOMIC DNA]</scope>
</reference>
<feature type="non-terminal residue" evidence="2">
    <location>
        <position position="1"/>
    </location>
</feature>
<organism evidence="2 3">
    <name type="scientific">Prorocentrum cordatum</name>
    <dbReference type="NCBI Taxonomy" id="2364126"/>
    <lineage>
        <taxon>Eukaryota</taxon>
        <taxon>Sar</taxon>
        <taxon>Alveolata</taxon>
        <taxon>Dinophyceae</taxon>
        <taxon>Prorocentrales</taxon>
        <taxon>Prorocentraceae</taxon>
        <taxon>Prorocentrum</taxon>
    </lineage>
</organism>
<protein>
    <submittedName>
        <fullName evidence="2">Uncharacterized protein</fullName>
    </submittedName>
</protein>
<evidence type="ECO:0000313" key="3">
    <source>
        <dbReference type="Proteomes" id="UP001189429"/>
    </source>
</evidence>
<keyword evidence="3" id="KW-1185">Reference proteome</keyword>
<comment type="caution">
    <text evidence="2">The sequence shown here is derived from an EMBL/GenBank/DDBJ whole genome shotgun (WGS) entry which is preliminary data.</text>
</comment>
<accession>A0ABN9XXL2</accession>
<feature type="region of interest" description="Disordered" evidence="1">
    <location>
        <begin position="208"/>
        <end position="239"/>
    </location>
</feature>
<sequence length="239" mass="26009">AMSQVVAASWTQGPSAAVKRGADGAHGSAPPAKQAAKDSKKKEKGDLQAAPLKIATKLRLNDARELANLAGAIYQTWGTTETAASFTQIMIDAGFKYDEVWGALAMSLANQMDTFLGGSETYKESENNVFYEYFQKHLAQKLPTDVAKHVLHFRYKKFKPKKNQDGAAVAAEEKKGRLTFAFSYDEPGREARSRLIQFLNSDKAKATQLVGPAPSGPLEREAARPLAIFEKGGGKDKDQ</sequence>
<dbReference type="EMBL" id="CAUYUJ010021170">
    <property type="protein sequence ID" value="CAK0903125.1"/>
    <property type="molecule type" value="Genomic_DNA"/>
</dbReference>
<evidence type="ECO:0000256" key="1">
    <source>
        <dbReference type="SAM" id="MobiDB-lite"/>
    </source>
</evidence>
<evidence type="ECO:0000313" key="2">
    <source>
        <dbReference type="EMBL" id="CAK0903125.1"/>
    </source>
</evidence>
<feature type="non-terminal residue" evidence="2">
    <location>
        <position position="239"/>
    </location>
</feature>
<feature type="compositionally biased region" description="Basic and acidic residues" evidence="1">
    <location>
        <begin position="35"/>
        <end position="46"/>
    </location>
</feature>
<dbReference type="Proteomes" id="UP001189429">
    <property type="component" value="Unassembled WGS sequence"/>
</dbReference>
<proteinExistence type="predicted"/>
<feature type="region of interest" description="Disordered" evidence="1">
    <location>
        <begin position="1"/>
        <end position="46"/>
    </location>
</feature>
<gene>
    <name evidence="2" type="ORF">PCOR1329_LOCUS79512</name>
</gene>
<name>A0ABN9XXL2_9DINO</name>